<evidence type="ECO:0000256" key="2">
    <source>
        <dbReference type="ARBA" id="ARBA00009810"/>
    </source>
</evidence>
<protein>
    <submittedName>
        <fullName evidence="20">TonB-dependent siderophore receptor</fullName>
    </submittedName>
</protein>
<dbReference type="PROSITE" id="PS52016">
    <property type="entry name" value="TONB_DEPENDENT_REC_3"/>
    <property type="match status" value="1"/>
</dbReference>
<feature type="signal peptide" evidence="17">
    <location>
        <begin position="1"/>
        <end position="42"/>
    </location>
</feature>
<evidence type="ECO:0000256" key="9">
    <source>
        <dbReference type="ARBA" id="ARBA00023065"/>
    </source>
</evidence>
<dbReference type="PROSITE" id="PS00430">
    <property type="entry name" value="TONB_DEPENDENT_REC_1"/>
    <property type="match status" value="1"/>
</dbReference>
<dbReference type="Proteomes" id="UP000197446">
    <property type="component" value="Unassembled WGS sequence"/>
</dbReference>
<feature type="short sequence motif" description="TonB box" evidence="15">
    <location>
        <begin position="53"/>
        <end position="59"/>
    </location>
</feature>
<keyword evidence="3 14" id="KW-0813">Transport</keyword>
<dbReference type="InterPro" id="IPR000531">
    <property type="entry name" value="Beta-barrel_TonB"/>
</dbReference>
<proteinExistence type="inferred from homology"/>
<evidence type="ECO:0000256" key="1">
    <source>
        <dbReference type="ARBA" id="ARBA00004571"/>
    </source>
</evidence>
<dbReference type="Pfam" id="PF00593">
    <property type="entry name" value="TonB_dep_Rec_b-barrel"/>
    <property type="match status" value="1"/>
</dbReference>
<evidence type="ECO:0000256" key="15">
    <source>
        <dbReference type="PROSITE-ProRule" id="PRU10143"/>
    </source>
</evidence>
<gene>
    <name evidence="20" type="ORF">CDO81_08005</name>
</gene>
<evidence type="ECO:0000313" key="21">
    <source>
        <dbReference type="Proteomes" id="UP000197446"/>
    </source>
</evidence>
<keyword evidence="11 14" id="KW-0472">Membrane</keyword>
<evidence type="ECO:0000256" key="14">
    <source>
        <dbReference type="PROSITE-ProRule" id="PRU01360"/>
    </source>
</evidence>
<keyword evidence="9" id="KW-0406">Ion transport</keyword>
<dbReference type="Pfam" id="PF07715">
    <property type="entry name" value="Plug"/>
    <property type="match status" value="1"/>
</dbReference>
<evidence type="ECO:0000256" key="10">
    <source>
        <dbReference type="ARBA" id="ARBA00023077"/>
    </source>
</evidence>
<evidence type="ECO:0000256" key="13">
    <source>
        <dbReference type="ARBA" id="ARBA00023237"/>
    </source>
</evidence>
<evidence type="ECO:0000313" key="20">
    <source>
        <dbReference type="EMBL" id="OWR04521.1"/>
    </source>
</evidence>
<reference evidence="20 21" key="1">
    <citation type="journal article" date="2007" name="Int. J. Syst. Evol. Microbiol.">
        <title>Description of Pelomonas aquatica sp. nov. and Pelomonas puraquae sp. nov., isolated from industrial and haemodialysis water.</title>
        <authorList>
            <person name="Gomila M."/>
            <person name="Bowien B."/>
            <person name="Falsen E."/>
            <person name="Moore E.R."/>
            <person name="Lalucat J."/>
        </authorList>
    </citation>
    <scope>NUCLEOTIDE SEQUENCE [LARGE SCALE GENOMIC DNA]</scope>
    <source>
        <strain evidence="20 21">CCUG 52769</strain>
    </source>
</reference>
<dbReference type="SUPFAM" id="SSF56935">
    <property type="entry name" value="Porins"/>
    <property type="match status" value="1"/>
</dbReference>
<evidence type="ECO:0000256" key="3">
    <source>
        <dbReference type="ARBA" id="ARBA00022448"/>
    </source>
</evidence>
<dbReference type="InterPro" id="IPR037066">
    <property type="entry name" value="Plug_dom_sf"/>
</dbReference>
<keyword evidence="21" id="KW-1185">Reference proteome</keyword>
<keyword evidence="10 15" id="KW-0798">TonB box</keyword>
<feature type="chain" id="PRO_5012580894" evidence="17">
    <location>
        <begin position="43"/>
        <end position="724"/>
    </location>
</feature>
<keyword evidence="5" id="KW-0410">Iron transport</keyword>
<dbReference type="EMBL" id="NISI01000002">
    <property type="protein sequence ID" value="OWR04521.1"/>
    <property type="molecule type" value="Genomic_DNA"/>
</dbReference>
<dbReference type="Gene3D" id="2.40.170.20">
    <property type="entry name" value="TonB-dependent receptor, beta-barrel domain"/>
    <property type="match status" value="1"/>
</dbReference>
<keyword evidence="12 20" id="KW-0675">Receptor</keyword>
<evidence type="ECO:0000256" key="11">
    <source>
        <dbReference type="ARBA" id="ARBA00023136"/>
    </source>
</evidence>
<dbReference type="InterPro" id="IPR012910">
    <property type="entry name" value="Plug_dom"/>
</dbReference>
<evidence type="ECO:0000259" key="19">
    <source>
        <dbReference type="Pfam" id="PF07715"/>
    </source>
</evidence>
<evidence type="ECO:0000256" key="12">
    <source>
        <dbReference type="ARBA" id="ARBA00023170"/>
    </source>
</evidence>
<keyword evidence="13 14" id="KW-0998">Cell outer membrane</keyword>
<keyword evidence="7 17" id="KW-0732">Signal</keyword>
<dbReference type="InterPro" id="IPR010916">
    <property type="entry name" value="TonB_box_CS"/>
</dbReference>
<evidence type="ECO:0000256" key="17">
    <source>
        <dbReference type="SAM" id="SignalP"/>
    </source>
</evidence>
<dbReference type="GO" id="GO:0015344">
    <property type="term" value="F:siderophore uptake transmembrane transporter activity"/>
    <property type="evidence" value="ECO:0007669"/>
    <property type="project" value="TreeGrafter"/>
</dbReference>
<dbReference type="PANTHER" id="PTHR32552">
    <property type="entry name" value="FERRICHROME IRON RECEPTOR-RELATED"/>
    <property type="match status" value="1"/>
</dbReference>
<evidence type="ECO:0000256" key="6">
    <source>
        <dbReference type="ARBA" id="ARBA00022692"/>
    </source>
</evidence>
<organism evidence="20 21">
    <name type="scientific">Roseateles puraquae</name>
    <dbReference type="NCBI Taxonomy" id="431059"/>
    <lineage>
        <taxon>Bacteria</taxon>
        <taxon>Pseudomonadati</taxon>
        <taxon>Pseudomonadota</taxon>
        <taxon>Betaproteobacteria</taxon>
        <taxon>Burkholderiales</taxon>
        <taxon>Sphaerotilaceae</taxon>
        <taxon>Roseateles</taxon>
    </lineage>
</organism>
<sequence length="724" mass="76535">MLRPPSPLTPPVPVPPRRRPASPLTLACLALLGGATPGLASAQATAPTQRLETVVVSATRSEAAALAVPAAVTRIDGDALRAGRAQVNLSESLGEVPGLLARDRQNYAQDVQISVRGFGARASFGIRGVRVYVDDIPATLPDGQGQVTHMELGSAGRVEVLRGPFSALYGNASGGVISLYTEEPARPPRVSTSVAVGSDGLRRVAATASGTAGGLGYTLGASRFTTDGYREHSAADRRLANARLAWQLGERTRLTLVANSLDLPEAQDPLGLSRTQWAANPRGVDPAALSFDTRKTLQQTQGGLVLEHGIDAAHSLRVMVYQGHRATTQFQAIPVATQANALHPGGVIDLARDYEGADLRWRWQQPGFTLVAGIAADGLRERRLGYQNFVGSALGVQGALRRDETNRVNSADPYLQAEWRPSAHWLVTAGLRRSRVSFSSTDAYITATNPDDSGRARYAATSPVLGVSHALAPGLRVYATAGRGFETPTLNELAYRPSGATGLNFALQSATSRSLEVGLKAQLPGSGEATLAVFDTRTAREIVTQTNLGGRATFQNAGATQRRGLEASARWPLAPTLQALLSATWLDARYRDGFLTCTATPCATAASAVAAGNRLPGLARSAGYAALQWQPAVGWQLGLEGRALSRVWVNDLNTDAAAGHATLAATAGYTLTRGAWTLETLLRVDNLTDRRYAGSVIVNDGNGRFFEPAPGRTWLASASLSHRF</sequence>
<name>A0A254N915_9BURK</name>
<dbReference type="PANTHER" id="PTHR32552:SF68">
    <property type="entry name" value="FERRICHROME OUTER MEMBRANE TRANSPORTER_PHAGE RECEPTOR"/>
    <property type="match status" value="1"/>
</dbReference>
<dbReference type="CDD" id="cd01347">
    <property type="entry name" value="ligand_gated_channel"/>
    <property type="match status" value="1"/>
</dbReference>
<dbReference type="GO" id="GO:0009279">
    <property type="term" value="C:cell outer membrane"/>
    <property type="evidence" value="ECO:0007669"/>
    <property type="project" value="UniProtKB-SubCell"/>
</dbReference>
<keyword evidence="4 14" id="KW-1134">Transmembrane beta strand</keyword>
<comment type="caution">
    <text evidence="20">The sequence shown here is derived from an EMBL/GenBank/DDBJ whole genome shotgun (WGS) entry which is preliminary data.</text>
</comment>
<evidence type="ECO:0000259" key="18">
    <source>
        <dbReference type="Pfam" id="PF00593"/>
    </source>
</evidence>
<evidence type="ECO:0000256" key="7">
    <source>
        <dbReference type="ARBA" id="ARBA00022729"/>
    </source>
</evidence>
<dbReference type="AlphaFoldDB" id="A0A254N915"/>
<evidence type="ECO:0000256" key="5">
    <source>
        <dbReference type="ARBA" id="ARBA00022496"/>
    </source>
</evidence>
<dbReference type="InterPro" id="IPR036942">
    <property type="entry name" value="Beta-barrel_TonB_sf"/>
</dbReference>
<feature type="domain" description="TonB-dependent receptor-like beta-barrel" evidence="18">
    <location>
        <begin position="248"/>
        <end position="687"/>
    </location>
</feature>
<accession>A0A254N915</accession>
<keyword evidence="8" id="KW-0408">Iron</keyword>
<comment type="similarity">
    <text evidence="2 14 16">Belongs to the TonB-dependent receptor family.</text>
</comment>
<evidence type="ECO:0000256" key="16">
    <source>
        <dbReference type="RuleBase" id="RU003357"/>
    </source>
</evidence>
<comment type="subcellular location">
    <subcellularLocation>
        <location evidence="1 14">Cell outer membrane</location>
        <topology evidence="1 14">Multi-pass membrane protein</topology>
    </subcellularLocation>
</comment>
<evidence type="ECO:0000256" key="8">
    <source>
        <dbReference type="ARBA" id="ARBA00023004"/>
    </source>
</evidence>
<dbReference type="Gene3D" id="2.170.130.10">
    <property type="entry name" value="TonB-dependent receptor, plug domain"/>
    <property type="match status" value="1"/>
</dbReference>
<feature type="domain" description="TonB-dependent receptor plug" evidence="19">
    <location>
        <begin position="67"/>
        <end position="176"/>
    </location>
</feature>
<keyword evidence="6 14" id="KW-0812">Transmembrane</keyword>
<dbReference type="InterPro" id="IPR039426">
    <property type="entry name" value="TonB-dep_rcpt-like"/>
</dbReference>
<evidence type="ECO:0000256" key="4">
    <source>
        <dbReference type="ARBA" id="ARBA00022452"/>
    </source>
</evidence>
<dbReference type="OrthoDB" id="9760620at2"/>